<sequence length="409" mass="43477">MILEMKVPSPGESIKEVEIATWLVKDGDYVEKDQAIAEVDSDKATLELPAEASGIITLKAEEGDAVAVGAVVCLIDTSAAKPAGDAAVAETPKTVEAPKAETKAEAPKAAPVAAATYASGTPSPAARKILDEKNIAPASITGTGKDGRITKDDAVNAVPSMGTPTGGSRGTERTKLSMLRRKVAERLVAAKNETAMLTTFNEVNMTPINLIRNEYKDAFKAKHGGIGLGYMSFFTKAVTRALKLFPDVNSMMDGDHKIAFDFCDISIAVSGPKGLMVPVVRNAENLTFRGVEADIKRLALKARDGQITVDDMTGGTFTITNGGVFGSMLSTPIINPPQSGILGMHNIIERPIAVNGKVEIHPMMYVALSYDHRIIDGRESVGFLVAVKEALENPMELLMDNNPKKALEL</sequence>
<dbReference type="SUPFAM" id="SSF52777">
    <property type="entry name" value="CoA-dependent acyltransferases"/>
    <property type="match status" value="1"/>
</dbReference>
<proteinExistence type="inferred from homology"/>
<dbReference type="InterPro" id="IPR023213">
    <property type="entry name" value="CAT-like_dom_sf"/>
</dbReference>
<dbReference type="Gene3D" id="3.30.559.10">
    <property type="entry name" value="Chloramphenicol acetyltransferase-like domain"/>
    <property type="match status" value="1"/>
</dbReference>
<dbReference type="Gene3D" id="2.40.50.100">
    <property type="match status" value="1"/>
</dbReference>
<evidence type="ECO:0000256" key="11">
    <source>
        <dbReference type="RuleBase" id="RU361138"/>
    </source>
</evidence>
<evidence type="ECO:0000256" key="7">
    <source>
        <dbReference type="ARBA" id="ARBA00022679"/>
    </source>
</evidence>
<feature type="domain" description="Peripheral subunit-binding (PSBD)" evidence="14">
    <location>
        <begin position="121"/>
        <end position="158"/>
    </location>
</feature>
<dbReference type="InterPro" id="IPR001078">
    <property type="entry name" value="2-oxoacid_DH_actylTfrase"/>
</dbReference>
<evidence type="ECO:0000256" key="4">
    <source>
        <dbReference type="ARBA" id="ARBA00012945"/>
    </source>
</evidence>
<dbReference type="OrthoDB" id="9805770at2"/>
<keyword evidence="9 11" id="KW-0012">Acyltransferase</keyword>
<dbReference type="GO" id="GO:0033512">
    <property type="term" value="P:L-lysine catabolic process to acetyl-CoA via saccharopine"/>
    <property type="evidence" value="ECO:0007669"/>
    <property type="project" value="UniProtKB-UniRule"/>
</dbReference>
<evidence type="ECO:0000256" key="12">
    <source>
        <dbReference type="SAM" id="MobiDB-lite"/>
    </source>
</evidence>
<dbReference type="Gene3D" id="4.10.320.10">
    <property type="entry name" value="E3-binding domain"/>
    <property type="match status" value="1"/>
</dbReference>
<dbReference type="Pfam" id="PF00364">
    <property type="entry name" value="Biotin_lipoyl"/>
    <property type="match status" value="1"/>
</dbReference>
<dbReference type="NCBIfam" id="NF004309">
    <property type="entry name" value="PRK05704.1"/>
    <property type="match status" value="1"/>
</dbReference>
<evidence type="ECO:0000256" key="5">
    <source>
        <dbReference type="ARBA" id="ARBA00019511"/>
    </source>
</evidence>
<evidence type="ECO:0000259" key="14">
    <source>
        <dbReference type="PROSITE" id="PS51826"/>
    </source>
</evidence>
<dbReference type="InterPro" id="IPR000089">
    <property type="entry name" value="Biotin_lipoyl"/>
</dbReference>
<keyword evidence="7 11" id="KW-0808">Transferase</keyword>
<dbReference type="SUPFAM" id="SSF51230">
    <property type="entry name" value="Single hybrid motif"/>
    <property type="match status" value="1"/>
</dbReference>
<feature type="region of interest" description="Disordered" evidence="12">
    <location>
        <begin position="140"/>
        <end position="174"/>
    </location>
</feature>
<evidence type="ECO:0000313" key="15">
    <source>
        <dbReference type="EMBL" id="TDE45539.1"/>
    </source>
</evidence>
<dbReference type="GO" id="GO:0005829">
    <property type="term" value="C:cytosol"/>
    <property type="evidence" value="ECO:0007669"/>
    <property type="project" value="TreeGrafter"/>
</dbReference>
<dbReference type="EC" id="2.3.1.61" evidence="4 11"/>
<comment type="catalytic activity">
    <reaction evidence="10 11">
        <text>N(6)-[(R)-dihydrolipoyl]-L-lysyl-[protein] + succinyl-CoA = N(6)-[(R)-S(8)-succinyldihydrolipoyl]-L-lysyl-[protein] + CoA</text>
        <dbReference type="Rhea" id="RHEA:15213"/>
        <dbReference type="Rhea" id="RHEA-COMP:10475"/>
        <dbReference type="Rhea" id="RHEA-COMP:20092"/>
        <dbReference type="ChEBI" id="CHEBI:57287"/>
        <dbReference type="ChEBI" id="CHEBI:57292"/>
        <dbReference type="ChEBI" id="CHEBI:83100"/>
        <dbReference type="ChEBI" id="CHEBI:83120"/>
        <dbReference type="EC" id="2.3.1.61"/>
    </reaction>
</comment>
<dbReference type="Pfam" id="PF02817">
    <property type="entry name" value="E3_binding"/>
    <property type="match status" value="1"/>
</dbReference>
<dbReference type="InterPro" id="IPR006255">
    <property type="entry name" value="SucB"/>
</dbReference>
<evidence type="ECO:0000256" key="3">
    <source>
        <dbReference type="ARBA" id="ARBA00007317"/>
    </source>
</evidence>
<accession>A0A4R5FB74</accession>
<organism evidence="15 16">
    <name type="scientific">Flavobacterium rhamnosiphilum</name>
    <dbReference type="NCBI Taxonomy" id="2541724"/>
    <lineage>
        <taxon>Bacteria</taxon>
        <taxon>Pseudomonadati</taxon>
        <taxon>Bacteroidota</taxon>
        <taxon>Flavobacteriia</taxon>
        <taxon>Flavobacteriales</taxon>
        <taxon>Flavobacteriaceae</taxon>
        <taxon>Flavobacterium</taxon>
    </lineage>
</organism>
<dbReference type="Pfam" id="PF00198">
    <property type="entry name" value="2-oxoacid_dh"/>
    <property type="match status" value="1"/>
</dbReference>
<dbReference type="PROSITE" id="PS51826">
    <property type="entry name" value="PSBD"/>
    <property type="match status" value="1"/>
</dbReference>
<dbReference type="GO" id="GO:0006099">
    <property type="term" value="P:tricarboxylic acid cycle"/>
    <property type="evidence" value="ECO:0007669"/>
    <property type="project" value="UniProtKB-UniRule"/>
</dbReference>
<dbReference type="PROSITE" id="PS50968">
    <property type="entry name" value="BIOTINYL_LIPOYL"/>
    <property type="match status" value="1"/>
</dbReference>
<keyword evidence="16" id="KW-1185">Reference proteome</keyword>
<dbReference type="PANTHER" id="PTHR43416:SF5">
    <property type="entry name" value="DIHYDROLIPOYLLYSINE-RESIDUE SUCCINYLTRANSFERASE COMPONENT OF 2-OXOGLUTARATE DEHYDROGENASE COMPLEX, MITOCHONDRIAL"/>
    <property type="match status" value="1"/>
</dbReference>
<evidence type="ECO:0000256" key="10">
    <source>
        <dbReference type="ARBA" id="ARBA00052761"/>
    </source>
</evidence>
<dbReference type="InterPro" id="IPR004167">
    <property type="entry name" value="PSBD"/>
</dbReference>
<dbReference type="GO" id="GO:0004149">
    <property type="term" value="F:dihydrolipoyllysine-residue succinyltransferase activity"/>
    <property type="evidence" value="ECO:0007669"/>
    <property type="project" value="UniProtKB-UniRule"/>
</dbReference>
<name>A0A4R5FB74_9FLAO</name>
<feature type="domain" description="Lipoyl-binding" evidence="13">
    <location>
        <begin position="2"/>
        <end position="76"/>
    </location>
</feature>
<evidence type="ECO:0000256" key="1">
    <source>
        <dbReference type="ARBA" id="ARBA00004052"/>
    </source>
</evidence>
<dbReference type="Proteomes" id="UP000294814">
    <property type="component" value="Unassembled WGS sequence"/>
</dbReference>
<evidence type="ECO:0000256" key="9">
    <source>
        <dbReference type="ARBA" id="ARBA00023315"/>
    </source>
</evidence>
<dbReference type="InterPro" id="IPR036625">
    <property type="entry name" value="E3-bd_dom_sf"/>
</dbReference>
<keyword evidence="6 11" id="KW-0816">Tricarboxylic acid cycle</keyword>
<comment type="caution">
    <text evidence="15">The sequence shown here is derived from an EMBL/GenBank/DDBJ whole genome shotgun (WGS) entry which is preliminary data.</text>
</comment>
<dbReference type="RefSeq" id="WP_131915625.1">
    <property type="nucleotide sequence ID" value="NZ_SMLG01000003.1"/>
</dbReference>
<dbReference type="GO" id="GO:0045252">
    <property type="term" value="C:oxoglutarate dehydrogenase complex"/>
    <property type="evidence" value="ECO:0007669"/>
    <property type="project" value="UniProtKB-UniRule"/>
</dbReference>
<comment type="cofactor">
    <cofactor evidence="11">
        <name>(R)-lipoate</name>
        <dbReference type="ChEBI" id="CHEBI:83088"/>
    </cofactor>
    <text evidence="11">Binds 1 lipoyl cofactor covalently.</text>
</comment>
<dbReference type="NCBIfam" id="TIGR01347">
    <property type="entry name" value="sucB"/>
    <property type="match status" value="1"/>
</dbReference>
<evidence type="ECO:0000256" key="2">
    <source>
        <dbReference type="ARBA" id="ARBA00005145"/>
    </source>
</evidence>
<dbReference type="CDD" id="cd06849">
    <property type="entry name" value="lipoyl_domain"/>
    <property type="match status" value="1"/>
</dbReference>
<evidence type="ECO:0000256" key="8">
    <source>
        <dbReference type="ARBA" id="ARBA00022823"/>
    </source>
</evidence>
<comment type="function">
    <text evidence="1 11">E2 component of the 2-oxoglutarate dehydrogenase (OGDH) complex which catalyzes the second step in the conversion of 2-oxoglutarate to succinyl-CoA and CO(2).</text>
</comment>
<gene>
    <name evidence="15" type="primary">odhB</name>
    <name evidence="15" type="ORF">E0I26_06215</name>
</gene>
<dbReference type="SUPFAM" id="SSF47005">
    <property type="entry name" value="Peripheral subunit-binding domain of 2-oxo acid dehydrogenase complex"/>
    <property type="match status" value="1"/>
</dbReference>
<dbReference type="EMBL" id="SMLG01000003">
    <property type="protein sequence ID" value="TDE45539.1"/>
    <property type="molecule type" value="Genomic_DNA"/>
</dbReference>
<keyword evidence="8 11" id="KW-0450">Lipoyl</keyword>
<dbReference type="AlphaFoldDB" id="A0A4R5FB74"/>
<dbReference type="InterPro" id="IPR050537">
    <property type="entry name" value="2-oxoacid_dehydrogenase"/>
</dbReference>
<comment type="pathway">
    <text evidence="2 11">Amino-acid degradation; L-lysine degradation via saccharopine pathway; glutaryl-CoA from L-lysine: step 6/6.</text>
</comment>
<comment type="similarity">
    <text evidence="3 11">Belongs to the 2-oxoacid dehydrogenase family.</text>
</comment>
<evidence type="ECO:0000259" key="13">
    <source>
        <dbReference type="PROSITE" id="PS50968"/>
    </source>
</evidence>
<reference evidence="15 16" key="1">
    <citation type="submission" date="2019-03" db="EMBL/GenBank/DDBJ databases">
        <title>Novel species of Flavobacterium.</title>
        <authorList>
            <person name="Liu Q."/>
            <person name="Xin Y.-H."/>
        </authorList>
    </citation>
    <scope>NUCLEOTIDE SEQUENCE [LARGE SCALE GENOMIC DNA]</scope>
    <source>
        <strain evidence="15 16">LB3P52</strain>
    </source>
</reference>
<protein>
    <recommendedName>
        <fullName evidence="5 11">Dihydrolipoyllysine-residue succinyltransferase component of 2-oxoglutarate dehydrogenase complex</fullName>
        <ecNumber evidence="4 11">2.3.1.61</ecNumber>
    </recommendedName>
    <alternativeName>
        <fullName evidence="11">2-oxoglutarate dehydrogenase complex component E2</fullName>
    </alternativeName>
</protein>
<dbReference type="InterPro" id="IPR011053">
    <property type="entry name" value="Single_hybrid_motif"/>
</dbReference>
<evidence type="ECO:0000256" key="6">
    <source>
        <dbReference type="ARBA" id="ARBA00022532"/>
    </source>
</evidence>
<dbReference type="PANTHER" id="PTHR43416">
    <property type="entry name" value="DIHYDROLIPOYLLYSINE-RESIDUE SUCCINYLTRANSFERASE COMPONENT OF 2-OXOGLUTARATE DEHYDROGENASE COMPLEX, MITOCHONDRIAL-RELATED"/>
    <property type="match status" value="1"/>
</dbReference>
<evidence type="ECO:0000313" key="16">
    <source>
        <dbReference type="Proteomes" id="UP000294814"/>
    </source>
</evidence>
<dbReference type="UniPathway" id="UPA00868">
    <property type="reaction ID" value="UER00840"/>
</dbReference>
<feature type="compositionally biased region" description="Basic and acidic residues" evidence="12">
    <location>
        <begin position="145"/>
        <end position="154"/>
    </location>
</feature>